<comment type="subcellular location">
    <subcellularLocation>
        <location evidence="1">Membrane</location>
        <topology evidence="1">Multi-pass membrane protein</topology>
    </subcellularLocation>
</comment>
<dbReference type="InterPro" id="IPR056264">
    <property type="entry name" value="R2_ABCA1-4-like"/>
</dbReference>
<dbReference type="FunFam" id="3.40.50.300:FF:000335">
    <property type="entry name" value="ATP binding cassette subfamily A member 5"/>
    <property type="match status" value="1"/>
</dbReference>
<dbReference type="Pfam" id="PF12698">
    <property type="entry name" value="ABC2_membrane_3"/>
    <property type="match status" value="1"/>
</dbReference>
<dbReference type="PROSITE" id="PS50893">
    <property type="entry name" value="ABC_TRANSPORTER_2"/>
    <property type="match status" value="1"/>
</dbReference>
<accession>A0A7S3DQC5</accession>
<feature type="transmembrane region" description="Helical" evidence="11">
    <location>
        <begin position="700"/>
        <end position="725"/>
    </location>
</feature>
<dbReference type="InterPro" id="IPR017871">
    <property type="entry name" value="ABC_transporter-like_CS"/>
</dbReference>
<dbReference type="GO" id="GO:0005524">
    <property type="term" value="F:ATP binding"/>
    <property type="evidence" value="ECO:0007669"/>
    <property type="project" value="UniProtKB-KW"/>
</dbReference>
<protein>
    <recommendedName>
        <fullName evidence="12">ABC transporter domain-containing protein</fullName>
    </recommendedName>
</protein>
<dbReference type="GO" id="GO:0005319">
    <property type="term" value="F:lipid transporter activity"/>
    <property type="evidence" value="ECO:0007669"/>
    <property type="project" value="TreeGrafter"/>
</dbReference>
<dbReference type="InterPro" id="IPR003593">
    <property type="entry name" value="AAA+_ATPase"/>
</dbReference>
<dbReference type="GO" id="GO:0016887">
    <property type="term" value="F:ATP hydrolysis activity"/>
    <property type="evidence" value="ECO:0007669"/>
    <property type="project" value="InterPro"/>
</dbReference>
<evidence type="ECO:0000313" key="13">
    <source>
        <dbReference type="EMBL" id="CAD9967957.1"/>
    </source>
</evidence>
<feature type="domain" description="ABC transporter" evidence="12">
    <location>
        <begin position="1028"/>
        <end position="1264"/>
    </location>
</feature>
<reference evidence="13" key="1">
    <citation type="submission" date="2021-01" db="EMBL/GenBank/DDBJ databases">
        <authorList>
            <person name="Corre E."/>
            <person name="Pelletier E."/>
            <person name="Niang G."/>
            <person name="Scheremetjew M."/>
            <person name="Finn R."/>
            <person name="Kale V."/>
            <person name="Holt S."/>
            <person name="Cochrane G."/>
            <person name="Meng A."/>
            <person name="Brown T."/>
            <person name="Cohen L."/>
        </authorList>
    </citation>
    <scope>NUCLEOTIDE SEQUENCE</scope>
    <source>
        <strain evidence="13">CCMP125</strain>
    </source>
</reference>
<dbReference type="InterPro" id="IPR003439">
    <property type="entry name" value="ABC_transporter-like_ATP-bd"/>
</dbReference>
<feature type="compositionally biased region" description="Polar residues" evidence="10">
    <location>
        <begin position="1373"/>
        <end position="1382"/>
    </location>
</feature>
<feature type="region of interest" description="Disordered" evidence="10">
    <location>
        <begin position="1353"/>
        <end position="1382"/>
    </location>
</feature>
<dbReference type="EMBL" id="HBHT01019405">
    <property type="protein sequence ID" value="CAD9967957.1"/>
    <property type="molecule type" value="Transcribed_RNA"/>
</dbReference>
<dbReference type="PANTHER" id="PTHR19229">
    <property type="entry name" value="ATP-BINDING CASSETTE TRANSPORTER SUBFAMILY A ABCA"/>
    <property type="match status" value="1"/>
</dbReference>
<dbReference type="Pfam" id="PF23321">
    <property type="entry name" value="R1_ABCA1"/>
    <property type="match status" value="1"/>
</dbReference>
<organism evidence="13">
    <name type="scientific">Entomoneis paludosa</name>
    <dbReference type="NCBI Taxonomy" id="265537"/>
    <lineage>
        <taxon>Eukaryota</taxon>
        <taxon>Sar</taxon>
        <taxon>Stramenopiles</taxon>
        <taxon>Ochrophyta</taxon>
        <taxon>Bacillariophyta</taxon>
        <taxon>Bacillariophyceae</taxon>
        <taxon>Bacillariophycidae</taxon>
        <taxon>Entomoneidaceae</taxon>
        <taxon>Entomoneis</taxon>
    </lineage>
</organism>
<evidence type="ECO:0000256" key="2">
    <source>
        <dbReference type="ARBA" id="ARBA00008869"/>
    </source>
</evidence>
<feature type="transmembrane region" description="Helical" evidence="11">
    <location>
        <begin position="171"/>
        <end position="192"/>
    </location>
</feature>
<feature type="compositionally biased region" description="Polar residues" evidence="10">
    <location>
        <begin position="1354"/>
        <end position="1365"/>
    </location>
</feature>
<dbReference type="InterPro" id="IPR027417">
    <property type="entry name" value="P-loop_NTPase"/>
</dbReference>
<comment type="similarity">
    <text evidence="2">Belongs to the ABC transporter superfamily. ABCA family.</text>
</comment>
<evidence type="ECO:0000256" key="10">
    <source>
        <dbReference type="SAM" id="MobiDB-lite"/>
    </source>
</evidence>
<dbReference type="PROSITE" id="PS00211">
    <property type="entry name" value="ABC_TRANSPORTER_1"/>
    <property type="match status" value="1"/>
</dbReference>
<feature type="transmembrane region" description="Helical" evidence="11">
    <location>
        <begin position="746"/>
        <end position="772"/>
    </location>
</feature>
<evidence type="ECO:0000256" key="11">
    <source>
        <dbReference type="SAM" id="Phobius"/>
    </source>
</evidence>
<evidence type="ECO:0000256" key="7">
    <source>
        <dbReference type="ARBA" id="ARBA00022840"/>
    </source>
</evidence>
<evidence type="ECO:0000256" key="6">
    <source>
        <dbReference type="ARBA" id="ARBA00022741"/>
    </source>
</evidence>
<dbReference type="PANTHER" id="PTHR19229:SF36">
    <property type="entry name" value="ATP-BINDING CASSETTE SUB-FAMILY A MEMBER 2"/>
    <property type="match status" value="1"/>
</dbReference>
<dbReference type="CDD" id="cd03263">
    <property type="entry name" value="ABC_subfamily_A"/>
    <property type="match status" value="1"/>
</dbReference>
<evidence type="ECO:0000256" key="3">
    <source>
        <dbReference type="ARBA" id="ARBA00022448"/>
    </source>
</evidence>
<dbReference type="InterPro" id="IPR013525">
    <property type="entry name" value="ABC2_TM"/>
</dbReference>
<name>A0A7S3DQC5_9STRA</name>
<proteinExistence type="inferred from homology"/>
<evidence type="ECO:0000256" key="9">
    <source>
        <dbReference type="ARBA" id="ARBA00023136"/>
    </source>
</evidence>
<dbReference type="Gene3D" id="3.40.50.300">
    <property type="entry name" value="P-loop containing nucleotide triphosphate hydrolases"/>
    <property type="match status" value="1"/>
</dbReference>
<sequence length="1382" mass="150457">MKAGALRCSGSPLFLKQRFGVGYNFTVVLEVDESDDAEGLPSSVDSSIETKAHDLLIFTRTFVQSAQIQRIGGKEVTIRLPTEEEGSFPQLFDELQLQRTSLSIGAFGVENASLEEVFIDLADGGDHEESSGVETEDEMPPLHNSASTTFFTQIGLGYWKRFVIQRRDLRGLFFSVVVPVLLVALVLLILTINVPVVGPAIELSPSLYKSSNVGTAALTDIVVGGGASSGAKGDLDSRYETLRNWSVSDYENLNFDRRREVNSSQALSHFLLDSINLRDHHERFGSYSLYDNVSMEINVDWAAMESGTESILSLLDDAIGSNQQLESSFSVKPVEVLDLLELVNASFSLLVPVNETNLALELIFDGANFTRAQFEDEVEMILQSVSGESINETAFIAELSGVILDSIVVSGLNVTSLGAWLVGNQTLNEFLEQIGFNLDDASGLNGTVDEWRFGRVIADVSTSLDVASFDSLNLTLAIEALDGSGYWFNERSIANGMGNIASAFIAANSDSGTSTISNDVSSFLSEGAQDGPISESSAILVVWLMTQLVSDSTQDSDALELTFAPRDILKTLGVELDEEIPIVLESSSVSFHPSESIVSFSDLIVTLGSLEFESDVVNVSLSPSSFSESAPTGEETYTFDVQAESSILHNSSSPHAVATFNQHYADFVFKSCIGKTSARLVSENHPLPLTTQQSLEIKTILSVLASMFILIPYCFIPGAFIVFLVREKASKSKHLQLVSGTNITAYWMSAYFYDVSRFFLLTVLVMAVFLMYGKDAAQVFVGTWEAFGCTALLTFGYGLSVLPFAYLLARRFDNHSSAQIAVIGVIFISGFVAVNAYYIMDSIEKTRSIAQTLRPLFRLWPAYNVGDGLIAMSRAFWEREVLFQENSPLDWDVAGKPLGLLYGLAIPYFLMLLFVEFSHEGGAGGIGRLLRRLNEGFENIALKCSGVKVEENGGIALDDGLADNPIGKDSDVLAEEAFVREEFETLKKSAPVLFHELWKVYLPSIGLFGAFMSSTKHFVRRLLCCGRRGKSDVQERRAVQPKRAVRGVSTAVQEGEIYALLGANGAGKTTTLGMLTGDVSPTSGNIYVAGHDATGRLELDGMTRARKHIGFCPQVDPLLDQMSVRETLTLFGRLRGFGCDTIDNVVGRIMERLLLIPHASKTCESLSGGNKRKLSLGIALIGGPTVLLIDESSSGLDPLAKRRMWNLISSVAKNKTVLLTTHSMEEAEALCTRAGIMAKGQLLCLGSVQHLKTKYLDGYTIDVFCLANSSDTQVEELVTEILTIALPGTSLSERHGRWCRFDLTNASEIGLGTTFKNLEDLKNNESVLESYSISQCSLEQVFVQLSNKERDDAATNSSIATTPAEQSHDVSVENLSSSGSNV</sequence>
<dbReference type="SMART" id="SM00382">
    <property type="entry name" value="AAA"/>
    <property type="match status" value="1"/>
</dbReference>
<dbReference type="GO" id="GO:0016020">
    <property type="term" value="C:membrane"/>
    <property type="evidence" value="ECO:0007669"/>
    <property type="project" value="UniProtKB-SubCell"/>
</dbReference>
<evidence type="ECO:0000256" key="1">
    <source>
        <dbReference type="ARBA" id="ARBA00004141"/>
    </source>
</evidence>
<keyword evidence="9 11" id="KW-0472">Membrane</keyword>
<feature type="transmembrane region" description="Helical" evidence="11">
    <location>
        <begin position="784"/>
        <end position="808"/>
    </location>
</feature>
<evidence type="ECO:0000256" key="5">
    <source>
        <dbReference type="ARBA" id="ARBA00022737"/>
    </source>
</evidence>
<dbReference type="GO" id="GO:0140359">
    <property type="term" value="F:ABC-type transporter activity"/>
    <property type="evidence" value="ECO:0007669"/>
    <property type="project" value="InterPro"/>
</dbReference>
<keyword evidence="4 11" id="KW-0812">Transmembrane</keyword>
<evidence type="ECO:0000259" key="12">
    <source>
        <dbReference type="PROSITE" id="PS50893"/>
    </source>
</evidence>
<evidence type="ECO:0000256" key="4">
    <source>
        <dbReference type="ARBA" id="ARBA00022692"/>
    </source>
</evidence>
<keyword evidence="6" id="KW-0547">Nucleotide-binding</keyword>
<evidence type="ECO:0000256" key="8">
    <source>
        <dbReference type="ARBA" id="ARBA00022989"/>
    </source>
</evidence>
<keyword evidence="8 11" id="KW-1133">Transmembrane helix</keyword>
<dbReference type="InterPro" id="IPR026082">
    <property type="entry name" value="ABCA"/>
</dbReference>
<feature type="transmembrane region" description="Helical" evidence="11">
    <location>
        <begin position="820"/>
        <end position="840"/>
    </location>
</feature>
<keyword evidence="3" id="KW-0813">Transport</keyword>
<dbReference type="SUPFAM" id="SSF52540">
    <property type="entry name" value="P-loop containing nucleoside triphosphate hydrolases"/>
    <property type="match status" value="1"/>
</dbReference>
<keyword evidence="5" id="KW-0677">Repeat</keyword>
<dbReference type="Pfam" id="PF00005">
    <property type="entry name" value="ABC_tran"/>
    <property type="match status" value="1"/>
</dbReference>
<gene>
    <name evidence="13" type="ORF">APAL1065_LOCUS13015</name>
</gene>
<keyword evidence="7" id="KW-0067">ATP-binding</keyword>